<keyword evidence="2" id="KW-1185">Reference proteome</keyword>
<feature type="non-terminal residue" evidence="1">
    <location>
        <position position="259"/>
    </location>
</feature>
<dbReference type="EMBL" id="JAMZMK010006091">
    <property type="protein sequence ID" value="KAI7750767.1"/>
    <property type="molecule type" value="Genomic_DNA"/>
</dbReference>
<dbReference type="Proteomes" id="UP001206925">
    <property type="component" value="Unassembled WGS sequence"/>
</dbReference>
<evidence type="ECO:0000313" key="2">
    <source>
        <dbReference type="Proteomes" id="UP001206925"/>
    </source>
</evidence>
<organism evidence="1 2">
    <name type="scientific">Ambrosia artemisiifolia</name>
    <name type="common">Common ragweed</name>
    <dbReference type="NCBI Taxonomy" id="4212"/>
    <lineage>
        <taxon>Eukaryota</taxon>
        <taxon>Viridiplantae</taxon>
        <taxon>Streptophyta</taxon>
        <taxon>Embryophyta</taxon>
        <taxon>Tracheophyta</taxon>
        <taxon>Spermatophyta</taxon>
        <taxon>Magnoliopsida</taxon>
        <taxon>eudicotyledons</taxon>
        <taxon>Gunneridae</taxon>
        <taxon>Pentapetalae</taxon>
        <taxon>asterids</taxon>
        <taxon>campanulids</taxon>
        <taxon>Asterales</taxon>
        <taxon>Asteraceae</taxon>
        <taxon>Asteroideae</taxon>
        <taxon>Heliantheae alliance</taxon>
        <taxon>Heliantheae</taxon>
        <taxon>Ambrosia</taxon>
    </lineage>
</organism>
<comment type="caution">
    <text evidence="1">The sequence shown here is derived from an EMBL/GenBank/DDBJ whole genome shotgun (WGS) entry which is preliminary data.</text>
</comment>
<protein>
    <submittedName>
        <fullName evidence="1">Uncharacterized protein</fullName>
    </submittedName>
</protein>
<reference evidence="1" key="1">
    <citation type="submission" date="2022-06" db="EMBL/GenBank/DDBJ databases">
        <title>Uncovering the hologenomic basis of an extraordinary plant invasion.</title>
        <authorList>
            <person name="Bieker V.C."/>
            <person name="Martin M.D."/>
            <person name="Gilbert T."/>
            <person name="Hodgins K."/>
            <person name="Battlay P."/>
            <person name="Petersen B."/>
            <person name="Wilson J."/>
        </authorList>
    </citation>
    <scope>NUCLEOTIDE SEQUENCE</scope>
    <source>
        <strain evidence="1">AA19_3_7</strain>
        <tissue evidence="1">Leaf</tissue>
    </source>
</reference>
<proteinExistence type="predicted"/>
<accession>A0AAD5CZU5</accession>
<gene>
    <name evidence="1" type="ORF">M8C21_028340</name>
</gene>
<dbReference type="AlphaFoldDB" id="A0AAD5CZU5"/>
<evidence type="ECO:0000313" key="1">
    <source>
        <dbReference type="EMBL" id="KAI7750767.1"/>
    </source>
</evidence>
<sequence length="259" mass="29864">MLSTANITYQQKPPLFSPFFFALRLLPHINTKLSSFLSPNHCRNFINEKFISDEGSGIFDDKISLKFLRICIQYPPDVKLKRRYRTEATGGIALWIVTVGLSCGKVMNVPWVCLESGFGVEHLAKSIRGCLNLPSCEDFMYSPKGNNAYGQQQQHPKPQSYEFSRTMKQAKVIFKNHIETSQSHLYIKESLKNTRPRDRVWEWKHDLSREESLELRQLEGIIMGVGLTTGRDKWVWGLEGNGSYSVGSLKRELQQRRYV</sequence>
<name>A0AAD5CZU5_AMBAR</name>